<comment type="caution">
    <text evidence="4">The sequence shown here is derived from an EMBL/GenBank/DDBJ whole genome shotgun (WGS) entry which is preliminary data.</text>
</comment>
<organism evidence="4 5">
    <name type="scientific">Kordiimonas lipolytica</name>
    <dbReference type="NCBI Taxonomy" id="1662421"/>
    <lineage>
        <taxon>Bacteria</taxon>
        <taxon>Pseudomonadati</taxon>
        <taxon>Pseudomonadota</taxon>
        <taxon>Alphaproteobacteria</taxon>
        <taxon>Kordiimonadales</taxon>
        <taxon>Kordiimonadaceae</taxon>
        <taxon>Kordiimonas</taxon>
    </lineage>
</organism>
<dbReference type="InterPro" id="IPR000182">
    <property type="entry name" value="GNAT_dom"/>
</dbReference>
<dbReference type="CDD" id="cd04301">
    <property type="entry name" value="NAT_SF"/>
    <property type="match status" value="1"/>
</dbReference>
<name>A0ABV8UFD6_9PROT</name>
<keyword evidence="1" id="KW-0808">Transferase</keyword>
<sequence>MQLRKVTDKDAKGLIDLIGGIFSEYEGVFLEPDGLDEDLKAYASYIEGIGGEGYVVDGDDGALLACVSYAPLEGNRFQLKRIYLSKDLRGTGMGLKLLHHVEDKARARGATEMELWSDTRFTRAHRFYEREGYVKQDYTRDLHDSSNTTEYCFIKAL</sequence>
<gene>
    <name evidence="4" type="ORF">ACFO5Q_18745</name>
</gene>
<dbReference type="PROSITE" id="PS51186">
    <property type="entry name" value="GNAT"/>
    <property type="match status" value="1"/>
</dbReference>
<dbReference type="Proteomes" id="UP001595776">
    <property type="component" value="Unassembled WGS sequence"/>
</dbReference>
<feature type="domain" description="N-acetyltransferase" evidence="3">
    <location>
        <begin position="1"/>
        <end position="157"/>
    </location>
</feature>
<dbReference type="SUPFAM" id="SSF55729">
    <property type="entry name" value="Acyl-CoA N-acyltransferases (Nat)"/>
    <property type="match status" value="1"/>
</dbReference>
<dbReference type="EMBL" id="JBHSCR010000036">
    <property type="protein sequence ID" value="MFC4349895.1"/>
    <property type="molecule type" value="Genomic_DNA"/>
</dbReference>
<dbReference type="Gene3D" id="3.40.630.30">
    <property type="match status" value="1"/>
</dbReference>
<dbReference type="InterPro" id="IPR050832">
    <property type="entry name" value="Bact_Acetyltransf"/>
</dbReference>
<evidence type="ECO:0000256" key="1">
    <source>
        <dbReference type="ARBA" id="ARBA00022679"/>
    </source>
</evidence>
<accession>A0ABV8UFD6</accession>
<evidence type="ECO:0000313" key="4">
    <source>
        <dbReference type="EMBL" id="MFC4349895.1"/>
    </source>
</evidence>
<reference evidence="5" key="1">
    <citation type="journal article" date="2019" name="Int. J. Syst. Evol. Microbiol.">
        <title>The Global Catalogue of Microorganisms (GCM) 10K type strain sequencing project: providing services to taxonomists for standard genome sequencing and annotation.</title>
        <authorList>
            <consortium name="The Broad Institute Genomics Platform"/>
            <consortium name="The Broad Institute Genome Sequencing Center for Infectious Disease"/>
            <person name="Wu L."/>
            <person name="Ma J."/>
        </authorList>
    </citation>
    <scope>NUCLEOTIDE SEQUENCE [LARGE SCALE GENOMIC DNA]</scope>
    <source>
        <strain evidence="5">CGMCC 1.15304</strain>
    </source>
</reference>
<dbReference type="RefSeq" id="WP_068144320.1">
    <property type="nucleotide sequence ID" value="NZ_JBHSCR010000036.1"/>
</dbReference>
<dbReference type="PANTHER" id="PTHR43877:SF2">
    <property type="entry name" value="AMINOALKYLPHOSPHONATE N-ACETYLTRANSFERASE-RELATED"/>
    <property type="match status" value="1"/>
</dbReference>
<dbReference type="Pfam" id="PF00583">
    <property type="entry name" value="Acetyltransf_1"/>
    <property type="match status" value="1"/>
</dbReference>
<protein>
    <submittedName>
        <fullName evidence="4">GNAT family N-acetyltransferase</fullName>
    </submittedName>
</protein>
<keyword evidence="2" id="KW-0012">Acyltransferase</keyword>
<keyword evidence="5" id="KW-1185">Reference proteome</keyword>
<proteinExistence type="predicted"/>
<dbReference type="PANTHER" id="PTHR43877">
    <property type="entry name" value="AMINOALKYLPHOSPHONATE N-ACETYLTRANSFERASE-RELATED-RELATED"/>
    <property type="match status" value="1"/>
</dbReference>
<evidence type="ECO:0000313" key="5">
    <source>
        <dbReference type="Proteomes" id="UP001595776"/>
    </source>
</evidence>
<evidence type="ECO:0000256" key="2">
    <source>
        <dbReference type="ARBA" id="ARBA00023315"/>
    </source>
</evidence>
<dbReference type="InterPro" id="IPR016181">
    <property type="entry name" value="Acyl_CoA_acyltransferase"/>
</dbReference>
<evidence type="ECO:0000259" key="3">
    <source>
        <dbReference type="PROSITE" id="PS51186"/>
    </source>
</evidence>